<feature type="binding site" evidence="17">
    <location>
        <position position="102"/>
    </location>
    <ligand>
        <name>substrate</name>
    </ligand>
</feature>
<dbReference type="Pfam" id="PF09260">
    <property type="entry name" value="A_amylase_dom_C"/>
    <property type="match status" value="1"/>
</dbReference>
<evidence type="ECO:0000256" key="5">
    <source>
        <dbReference type="ARBA" id="ARBA00022723"/>
    </source>
</evidence>
<feature type="domain" description="Glycosyl hydrolase family 13 catalytic" evidence="19">
    <location>
        <begin position="33"/>
        <end position="395"/>
    </location>
</feature>
<dbReference type="GO" id="GO:0005509">
    <property type="term" value="F:calcium ion binding"/>
    <property type="evidence" value="ECO:0007669"/>
    <property type="project" value="InterPro"/>
</dbReference>
<evidence type="ECO:0000259" key="19">
    <source>
        <dbReference type="SMART" id="SM00642"/>
    </source>
</evidence>
<evidence type="ECO:0000256" key="12">
    <source>
        <dbReference type="ARBA" id="ARBA00023295"/>
    </source>
</evidence>
<comment type="similarity">
    <text evidence="3">Belongs to the glycosyl hydrolase 13 family.</text>
</comment>
<dbReference type="Gene3D" id="2.60.40.1180">
    <property type="entry name" value="Golgi alpha-mannosidase II"/>
    <property type="match status" value="1"/>
</dbReference>
<dbReference type="EMBL" id="MU250547">
    <property type="protein sequence ID" value="KAG7443154.1"/>
    <property type="molecule type" value="Genomic_DNA"/>
</dbReference>
<keyword evidence="11" id="KW-0119">Carbohydrate metabolism</keyword>
<evidence type="ECO:0000256" key="14">
    <source>
        <dbReference type="PIRSR" id="PIRSR001024-2"/>
    </source>
</evidence>
<evidence type="ECO:0000256" key="2">
    <source>
        <dbReference type="ARBA" id="ARBA00001913"/>
    </source>
</evidence>
<evidence type="ECO:0000256" key="13">
    <source>
        <dbReference type="PIRSR" id="PIRSR001024-1"/>
    </source>
</evidence>
<dbReference type="OrthoDB" id="204980at2759"/>
<protein>
    <recommendedName>
        <fullName evidence="4">alpha-amylase</fullName>
        <ecNumber evidence="4">3.2.1.1</ecNumber>
    </recommendedName>
</protein>
<keyword evidence="12" id="KW-0326">Glycosidase</keyword>
<evidence type="ECO:0000256" key="1">
    <source>
        <dbReference type="ARBA" id="ARBA00000548"/>
    </source>
</evidence>
<dbReference type="Pfam" id="PF00128">
    <property type="entry name" value="Alpha-amylase"/>
    <property type="match status" value="1"/>
</dbReference>
<evidence type="ECO:0000256" key="7">
    <source>
        <dbReference type="ARBA" id="ARBA00022801"/>
    </source>
</evidence>
<accession>A0A9P7VM07</accession>
<evidence type="ECO:0000256" key="16">
    <source>
        <dbReference type="PIRSR" id="PIRSR001024-4"/>
    </source>
</evidence>
<dbReference type="InterPro" id="IPR015340">
    <property type="entry name" value="A_amylase_C_dom"/>
</dbReference>
<dbReference type="InterPro" id="IPR013780">
    <property type="entry name" value="Glyco_hydro_b"/>
</dbReference>
<dbReference type="PANTHER" id="PTHR10357:SF215">
    <property type="entry name" value="ALPHA-AMYLASE 1"/>
    <property type="match status" value="1"/>
</dbReference>
<dbReference type="InterPro" id="IPR013777">
    <property type="entry name" value="A-amylase-like"/>
</dbReference>
<feature type="binding site" evidence="15">
    <location>
        <position position="235"/>
    </location>
    <ligand>
        <name>Ca(2+)</name>
        <dbReference type="ChEBI" id="CHEBI:29108"/>
        <label>1</label>
    </ligand>
</feature>
<evidence type="ECO:0000256" key="4">
    <source>
        <dbReference type="ARBA" id="ARBA00012595"/>
    </source>
</evidence>
<evidence type="ECO:0000256" key="11">
    <source>
        <dbReference type="ARBA" id="ARBA00023277"/>
    </source>
</evidence>
<evidence type="ECO:0000313" key="20">
    <source>
        <dbReference type="EMBL" id="KAG7443154.1"/>
    </source>
</evidence>
<keyword evidence="21" id="KW-1185">Reference proteome</keyword>
<dbReference type="EC" id="3.2.1.1" evidence="4"/>
<dbReference type="SUPFAM" id="SSF51011">
    <property type="entry name" value="Glycosyl hydrolase domain"/>
    <property type="match status" value="1"/>
</dbReference>
<dbReference type="InterPro" id="IPR006047">
    <property type="entry name" value="GH13_cat_dom"/>
</dbReference>
<evidence type="ECO:0000256" key="18">
    <source>
        <dbReference type="SAM" id="SignalP"/>
    </source>
</evidence>
<reference evidence="20" key="1">
    <citation type="submission" date="2020-11" db="EMBL/GenBank/DDBJ databases">
        <title>Adaptations for nitrogen fixation in a non-lichenized fungal sporocarp promotes dispersal by wood-feeding termites.</title>
        <authorList>
            <consortium name="DOE Joint Genome Institute"/>
            <person name="Koch R.A."/>
            <person name="Yoon G."/>
            <person name="Arayal U."/>
            <person name="Lail K."/>
            <person name="Amirebrahimi M."/>
            <person name="Labutti K."/>
            <person name="Lipzen A."/>
            <person name="Riley R."/>
            <person name="Barry K."/>
            <person name="Henrissat B."/>
            <person name="Grigoriev I.V."/>
            <person name="Herr J.R."/>
            <person name="Aime M.C."/>
        </authorList>
    </citation>
    <scope>NUCLEOTIDE SEQUENCE</scope>
    <source>
        <strain evidence="20">MCA 3950</strain>
    </source>
</reference>
<dbReference type="GO" id="GO:0016052">
    <property type="term" value="P:carbohydrate catabolic process"/>
    <property type="evidence" value="ECO:0007669"/>
    <property type="project" value="InterPro"/>
</dbReference>
<feature type="active site" description="Nucleophile" evidence="13">
    <location>
        <position position="231"/>
    </location>
</feature>
<keyword evidence="10" id="KW-0325">Glycoprotein</keyword>
<feature type="site" description="Transition state stabilizer" evidence="14">
    <location>
        <position position="323"/>
    </location>
</feature>
<feature type="binding site" evidence="17">
    <location>
        <position position="370"/>
    </location>
    <ligand>
        <name>substrate</name>
    </ligand>
</feature>
<feature type="signal peptide" evidence="18">
    <location>
        <begin position="1"/>
        <end position="20"/>
    </location>
</feature>
<comment type="caution">
    <text evidence="20">The sequence shown here is derived from an EMBL/GenBank/DDBJ whole genome shotgun (WGS) entry which is preliminary data.</text>
</comment>
<dbReference type="Gene3D" id="3.20.20.80">
    <property type="entry name" value="Glycosidases"/>
    <property type="match status" value="1"/>
</dbReference>
<comment type="cofactor">
    <cofactor evidence="2">
        <name>Ca(2+)</name>
        <dbReference type="ChEBI" id="CHEBI:29108"/>
    </cofactor>
</comment>
<evidence type="ECO:0000256" key="6">
    <source>
        <dbReference type="ARBA" id="ARBA00022729"/>
    </source>
</evidence>
<gene>
    <name evidence="20" type="ORF">BT62DRAFT_935488</name>
</gene>
<feature type="disulfide bond" evidence="16">
    <location>
        <begin position="175"/>
        <end position="189"/>
    </location>
</feature>
<feature type="active site" description="Proton donor" evidence="13">
    <location>
        <position position="255"/>
    </location>
</feature>
<dbReference type="RefSeq" id="XP_043036654.1">
    <property type="nucleotide sequence ID" value="XM_043186957.1"/>
</dbReference>
<sequence>MLHSLARALSLFLFLPLVFAASADDWKSRSIYQIITDRFALSNDSSPTCNTEDRLYCGGSWVGIVDHLDYIQYMGFDAIWISPIVKNIEADTAYGYAYHGYWTQDINALNSHYGSEDDLKSLATALHARGMYLMVDIVVNHFVQNPSSNSSTLPQTFDYSALTPFSAETDFHTQCFISDYTNQTNVEQCWLGDSNLPLMDIDTENNTIVEEWNSWVTSFVETYDIDGLRIDTVKHIRKDFWPDFASAAGVFTLGEVLSDNITYASDYTQVLDSVLDYPTWYPLTEAFNTTSGNLSAIESAVTQAQSSYKNGLFGTGSFLENHDQPRFQSHTTDTGLVKNAISFPFIHDGIPILYQGQEQGYTGASDPYNREALWFSGYEEDKDLVTHIKAVNTARQLAANASSSFLTTKMSFVSQSDEGAIAISKPPILALLTNVGSSGSASWSVSGVYDKGETVVDVLTCKTYTVDSSSGTLSASAESGAPRIILPTSALTTDGTLCTSVASKSGAMSVNSVSRGALGISLVAGLILTFL</sequence>
<evidence type="ECO:0000256" key="9">
    <source>
        <dbReference type="ARBA" id="ARBA00023157"/>
    </source>
</evidence>
<feature type="binding site" evidence="17">
    <location>
        <position position="323"/>
    </location>
    <ligand>
        <name>substrate</name>
    </ligand>
</feature>
<dbReference type="Proteomes" id="UP000812287">
    <property type="component" value="Unassembled WGS sequence"/>
</dbReference>
<keyword evidence="7 20" id="KW-0378">Hydrolase</keyword>
<feature type="binding site" evidence="17">
    <location>
        <position position="141"/>
    </location>
    <ligand>
        <name>substrate</name>
    </ligand>
</feature>
<keyword evidence="9 16" id="KW-1015">Disulfide bond</keyword>
<organism evidence="20 21">
    <name type="scientific">Guyanagaster necrorhizus</name>
    <dbReference type="NCBI Taxonomy" id="856835"/>
    <lineage>
        <taxon>Eukaryota</taxon>
        <taxon>Fungi</taxon>
        <taxon>Dikarya</taxon>
        <taxon>Basidiomycota</taxon>
        <taxon>Agaricomycotina</taxon>
        <taxon>Agaricomycetes</taxon>
        <taxon>Agaricomycetidae</taxon>
        <taxon>Agaricales</taxon>
        <taxon>Marasmiineae</taxon>
        <taxon>Physalacriaceae</taxon>
        <taxon>Guyanagaster</taxon>
    </lineage>
</organism>
<dbReference type="PIRSF" id="PIRSF001024">
    <property type="entry name" value="Alph-amyl_fung"/>
    <property type="match status" value="1"/>
</dbReference>
<dbReference type="FunFam" id="3.20.20.80:FF:000120">
    <property type="entry name" value="Alpha-amylase A"/>
    <property type="match status" value="1"/>
</dbReference>
<feature type="disulfide bond" evidence="16">
    <location>
        <begin position="49"/>
        <end position="57"/>
    </location>
</feature>
<feature type="binding site" evidence="15">
    <location>
        <position position="200"/>
    </location>
    <ligand>
        <name>Ca(2+)</name>
        <dbReference type="ChEBI" id="CHEBI:29108"/>
        <label>1</label>
    </ligand>
</feature>
<evidence type="ECO:0000256" key="17">
    <source>
        <dbReference type="PIRSR" id="PIRSR001024-5"/>
    </source>
</evidence>
<dbReference type="InterPro" id="IPR017853">
    <property type="entry name" value="GH"/>
</dbReference>
<keyword evidence="5 15" id="KW-0479">Metal-binding</keyword>
<feature type="binding site" evidence="17">
    <location>
        <position position="229"/>
    </location>
    <ligand>
        <name>substrate</name>
    </ligand>
</feature>
<dbReference type="GO" id="GO:0004556">
    <property type="term" value="F:alpha-amylase activity"/>
    <property type="evidence" value="ECO:0007669"/>
    <property type="project" value="UniProtKB-EC"/>
</dbReference>
<feature type="binding site" evidence="15">
    <location>
        <position position="255"/>
    </location>
    <ligand>
        <name>Ca(2+)</name>
        <dbReference type="ChEBI" id="CHEBI:29108"/>
        <label>2</label>
    </ligand>
</feature>
<dbReference type="CDD" id="cd11319">
    <property type="entry name" value="AmyAc_euk_AmyA"/>
    <property type="match status" value="1"/>
</dbReference>
<proteinExistence type="inferred from homology"/>
<feature type="binding site" evidence="15">
    <location>
        <position position="231"/>
    </location>
    <ligand>
        <name>Ca(2+)</name>
        <dbReference type="ChEBI" id="CHEBI:29108"/>
        <label>2</label>
    </ligand>
</feature>
<dbReference type="SMART" id="SM00642">
    <property type="entry name" value="Aamy"/>
    <property type="match status" value="1"/>
</dbReference>
<dbReference type="SUPFAM" id="SSF51445">
    <property type="entry name" value="(Trans)glycosidases"/>
    <property type="match status" value="1"/>
</dbReference>
<feature type="chain" id="PRO_5040414061" description="alpha-amylase" evidence="18">
    <location>
        <begin position="21"/>
        <end position="531"/>
    </location>
</feature>
<evidence type="ECO:0000313" key="21">
    <source>
        <dbReference type="Proteomes" id="UP000812287"/>
    </source>
</evidence>
<comment type="catalytic activity">
    <reaction evidence="1">
        <text>Endohydrolysis of (1-&gt;4)-alpha-D-glucosidic linkages in polysaccharides containing three or more (1-&gt;4)-alpha-linked D-glucose units.</text>
        <dbReference type="EC" id="3.2.1.1"/>
    </reaction>
</comment>
<feature type="binding site" evidence="15">
    <location>
        <position position="140"/>
    </location>
    <ligand>
        <name>Ca(2+)</name>
        <dbReference type="ChEBI" id="CHEBI:29108"/>
        <label>1</label>
    </ligand>
</feature>
<dbReference type="PANTHER" id="PTHR10357">
    <property type="entry name" value="ALPHA-AMYLASE FAMILY MEMBER"/>
    <property type="match status" value="1"/>
</dbReference>
<name>A0A9P7VM07_9AGAR</name>
<feature type="disulfide bond" evidence="16">
    <location>
        <begin position="461"/>
        <end position="498"/>
    </location>
</feature>
<evidence type="ECO:0000256" key="15">
    <source>
        <dbReference type="PIRSR" id="PIRSR001024-3"/>
    </source>
</evidence>
<keyword evidence="8 15" id="KW-0106">Calcium</keyword>
<evidence type="ECO:0000256" key="10">
    <source>
        <dbReference type="ARBA" id="ARBA00023180"/>
    </source>
</evidence>
<feature type="binding site" evidence="15">
    <location>
        <position position="187"/>
    </location>
    <ligand>
        <name>Ca(2+)</name>
        <dbReference type="ChEBI" id="CHEBI:29108"/>
        <label>1</label>
    </ligand>
</feature>
<dbReference type="GeneID" id="66109254"/>
<evidence type="ECO:0000256" key="8">
    <source>
        <dbReference type="ARBA" id="ARBA00022837"/>
    </source>
</evidence>
<keyword evidence="6 18" id="KW-0732">Signal</keyword>
<evidence type="ECO:0000256" key="3">
    <source>
        <dbReference type="ARBA" id="ARBA00008061"/>
    </source>
</evidence>
<dbReference type="AlphaFoldDB" id="A0A9P7VM07"/>